<name>A0A8S9MDC3_BRACR</name>
<dbReference type="PANTHER" id="PTHR12203:SF113">
    <property type="entry name" value="O-GLUCOSYLTRANSFERASE RUMI-LIKE PROTEIN (DUF821)"/>
    <property type="match status" value="1"/>
</dbReference>
<accession>A0A8S9MDC3</accession>
<dbReference type="Proteomes" id="UP000712281">
    <property type="component" value="Unassembled WGS sequence"/>
</dbReference>
<dbReference type="AlphaFoldDB" id="A0A8S9MDC3"/>
<dbReference type="InterPro" id="IPR051091">
    <property type="entry name" value="O-Glucosyltr/Glycosyltrsf_90"/>
</dbReference>
<reference evidence="2" key="1">
    <citation type="submission" date="2019-12" db="EMBL/GenBank/DDBJ databases">
        <title>Genome sequencing and annotation of Brassica cretica.</title>
        <authorList>
            <person name="Studholme D.J."/>
            <person name="Sarris P.F."/>
        </authorList>
    </citation>
    <scope>NUCLEOTIDE SEQUENCE</scope>
    <source>
        <strain evidence="2">PFS-001/15</strain>
        <tissue evidence="2">Leaf</tissue>
    </source>
</reference>
<dbReference type="EMBL" id="QGKW02000007">
    <property type="protein sequence ID" value="KAF2618084.1"/>
    <property type="molecule type" value="Genomic_DNA"/>
</dbReference>
<comment type="caution">
    <text evidence="2">The sequence shown here is derived from an EMBL/GenBank/DDBJ whole genome shotgun (WGS) entry which is preliminary data.</text>
</comment>
<sequence>MDYVYDYMYHLLTQYSKLLRFKPEIPKNSTELCSETMACPRDGNERKFMMESLVTHPAETGPCTMPPPYDPASFFSVLKRRQSTARRIEQWESKYWRKHNQTRS</sequence>
<dbReference type="PANTHER" id="PTHR12203">
    <property type="entry name" value="KDEL LYS-ASP-GLU-LEU CONTAINING - RELATED"/>
    <property type="match status" value="1"/>
</dbReference>
<dbReference type="Pfam" id="PF05686">
    <property type="entry name" value="Glyco_transf_90"/>
    <property type="match status" value="1"/>
</dbReference>
<gene>
    <name evidence="2" type="ORF">F2Q68_00041167</name>
</gene>
<feature type="domain" description="Glycosyl transferase CAP10" evidence="1">
    <location>
        <begin position="1"/>
        <end position="92"/>
    </location>
</feature>
<dbReference type="InterPro" id="IPR006598">
    <property type="entry name" value="CAP10"/>
</dbReference>
<evidence type="ECO:0000313" key="3">
    <source>
        <dbReference type="Proteomes" id="UP000712281"/>
    </source>
</evidence>
<proteinExistence type="predicted"/>
<evidence type="ECO:0000259" key="1">
    <source>
        <dbReference type="Pfam" id="PF05686"/>
    </source>
</evidence>
<evidence type="ECO:0000313" key="2">
    <source>
        <dbReference type="EMBL" id="KAF2618084.1"/>
    </source>
</evidence>
<protein>
    <recommendedName>
        <fullName evidence="1">Glycosyl transferase CAP10 domain-containing protein</fullName>
    </recommendedName>
</protein>
<organism evidence="2 3">
    <name type="scientific">Brassica cretica</name>
    <name type="common">Mustard</name>
    <dbReference type="NCBI Taxonomy" id="69181"/>
    <lineage>
        <taxon>Eukaryota</taxon>
        <taxon>Viridiplantae</taxon>
        <taxon>Streptophyta</taxon>
        <taxon>Embryophyta</taxon>
        <taxon>Tracheophyta</taxon>
        <taxon>Spermatophyta</taxon>
        <taxon>Magnoliopsida</taxon>
        <taxon>eudicotyledons</taxon>
        <taxon>Gunneridae</taxon>
        <taxon>Pentapetalae</taxon>
        <taxon>rosids</taxon>
        <taxon>malvids</taxon>
        <taxon>Brassicales</taxon>
        <taxon>Brassicaceae</taxon>
        <taxon>Brassiceae</taxon>
        <taxon>Brassica</taxon>
    </lineage>
</organism>